<dbReference type="SUPFAM" id="SSF55729">
    <property type="entry name" value="Acyl-CoA N-acyltransferases (Nat)"/>
    <property type="match status" value="1"/>
</dbReference>
<keyword evidence="2" id="KW-0012">Acyltransferase</keyword>
<comment type="caution">
    <text evidence="2">The sequence shown here is derived from an EMBL/GenBank/DDBJ whole genome shotgun (WGS) entry which is preliminary data.</text>
</comment>
<dbReference type="Pfam" id="PF00583">
    <property type="entry name" value="Acetyltransf_1"/>
    <property type="match status" value="1"/>
</dbReference>
<organism evidence="2 3">
    <name type="scientific">Thalassobacillus hwangdonensis</name>
    <dbReference type="NCBI Taxonomy" id="546108"/>
    <lineage>
        <taxon>Bacteria</taxon>
        <taxon>Bacillati</taxon>
        <taxon>Bacillota</taxon>
        <taxon>Bacilli</taxon>
        <taxon>Bacillales</taxon>
        <taxon>Bacillaceae</taxon>
        <taxon>Thalassobacillus</taxon>
    </lineage>
</organism>
<accession>A0ABW3L2V8</accession>
<dbReference type="RefSeq" id="WP_386059084.1">
    <property type="nucleotide sequence ID" value="NZ_JBHTKL010000005.1"/>
</dbReference>
<gene>
    <name evidence="2" type="ORF">ACFQ2J_09215</name>
</gene>
<dbReference type="Proteomes" id="UP001596990">
    <property type="component" value="Unassembled WGS sequence"/>
</dbReference>
<dbReference type="InterPro" id="IPR000182">
    <property type="entry name" value="GNAT_dom"/>
</dbReference>
<proteinExistence type="predicted"/>
<feature type="domain" description="N-acetyltransferase" evidence="1">
    <location>
        <begin position="93"/>
        <end position="231"/>
    </location>
</feature>
<reference evidence="3" key="1">
    <citation type="journal article" date="2019" name="Int. J. Syst. Evol. Microbiol.">
        <title>The Global Catalogue of Microorganisms (GCM) 10K type strain sequencing project: providing services to taxonomists for standard genome sequencing and annotation.</title>
        <authorList>
            <consortium name="The Broad Institute Genomics Platform"/>
            <consortium name="The Broad Institute Genome Sequencing Center for Infectious Disease"/>
            <person name="Wu L."/>
            <person name="Ma J."/>
        </authorList>
    </citation>
    <scope>NUCLEOTIDE SEQUENCE [LARGE SCALE GENOMIC DNA]</scope>
    <source>
        <strain evidence="3">CCUG 56607</strain>
    </source>
</reference>
<dbReference type="InterPro" id="IPR016181">
    <property type="entry name" value="Acyl_CoA_acyltransferase"/>
</dbReference>
<name>A0ABW3L2V8_9BACI</name>
<dbReference type="CDD" id="cd04301">
    <property type="entry name" value="NAT_SF"/>
    <property type="match status" value="1"/>
</dbReference>
<dbReference type="GO" id="GO:0016746">
    <property type="term" value="F:acyltransferase activity"/>
    <property type="evidence" value="ECO:0007669"/>
    <property type="project" value="UniProtKB-KW"/>
</dbReference>
<evidence type="ECO:0000313" key="2">
    <source>
        <dbReference type="EMBL" id="MFD1019348.1"/>
    </source>
</evidence>
<keyword evidence="3" id="KW-1185">Reference proteome</keyword>
<dbReference type="PROSITE" id="PS51186">
    <property type="entry name" value="GNAT"/>
    <property type="match status" value="1"/>
</dbReference>
<evidence type="ECO:0000259" key="1">
    <source>
        <dbReference type="PROSITE" id="PS51186"/>
    </source>
</evidence>
<sequence>MKCGDVKVLKGPDYITIEKLEHLTPDQTSKCIDDMEQSASAQKVKRISLVHEGYISEKKVDLIQSRGYHFVRKRIGYELDFKRPLPFSLSDKVAVKKADEETIVGLLGRILNVSDAEREVLNIKSELGEEYEHSLYSIHAGGKGVGVVIPHIEPGTSDEGRLFYIGIDPEYQGKGYGREAHRYGIHLLKDVFGAVSYVGMTDESNHAMQAVFEKNHCRMRNPVYVFTKAFNGSY</sequence>
<dbReference type="EC" id="2.3.-.-" evidence="2"/>
<dbReference type="Gene3D" id="3.40.630.30">
    <property type="match status" value="1"/>
</dbReference>
<keyword evidence="2" id="KW-0808">Transferase</keyword>
<evidence type="ECO:0000313" key="3">
    <source>
        <dbReference type="Proteomes" id="UP001596990"/>
    </source>
</evidence>
<dbReference type="EMBL" id="JBHTKL010000005">
    <property type="protein sequence ID" value="MFD1019348.1"/>
    <property type="molecule type" value="Genomic_DNA"/>
</dbReference>
<protein>
    <submittedName>
        <fullName evidence="2">GNAT family N-acetyltransferase</fullName>
        <ecNumber evidence="2">2.3.-.-</ecNumber>
    </submittedName>
</protein>